<feature type="region of interest" description="Disordered" evidence="1">
    <location>
        <begin position="796"/>
        <end position="860"/>
    </location>
</feature>
<dbReference type="InterPro" id="IPR013783">
    <property type="entry name" value="Ig-like_fold"/>
</dbReference>
<feature type="chain" id="PRO_5014980186" description="Bacterial Ig-like domain-containing protein" evidence="3">
    <location>
        <begin position="25"/>
        <end position="860"/>
    </location>
</feature>
<keyword evidence="2" id="KW-1133">Transmembrane helix</keyword>
<feature type="transmembrane region" description="Helical" evidence="2">
    <location>
        <begin position="687"/>
        <end position="706"/>
    </location>
</feature>
<name>A0A2M7V5C3_9BACT</name>
<feature type="domain" description="Bacterial Ig-like" evidence="4">
    <location>
        <begin position="306"/>
        <end position="362"/>
    </location>
</feature>
<keyword evidence="2" id="KW-0472">Membrane</keyword>
<dbReference type="InterPro" id="IPR008969">
    <property type="entry name" value="CarboxyPept-like_regulatory"/>
</dbReference>
<feature type="region of interest" description="Disordered" evidence="1">
    <location>
        <begin position="138"/>
        <end position="176"/>
    </location>
</feature>
<evidence type="ECO:0000313" key="6">
    <source>
        <dbReference type="Proteomes" id="UP000230078"/>
    </source>
</evidence>
<organism evidence="5 6">
    <name type="scientific">Candidatus Magasanikbacteria bacterium CG_4_10_14_0_2_um_filter_41_31</name>
    <dbReference type="NCBI Taxonomy" id="1974639"/>
    <lineage>
        <taxon>Bacteria</taxon>
        <taxon>Candidatus Magasanikiibacteriota</taxon>
    </lineage>
</organism>
<proteinExistence type="predicted"/>
<evidence type="ECO:0000259" key="4">
    <source>
        <dbReference type="Pfam" id="PF19077"/>
    </source>
</evidence>
<evidence type="ECO:0000256" key="1">
    <source>
        <dbReference type="SAM" id="MobiDB-lite"/>
    </source>
</evidence>
<dbReference type="SUPFAM" id="SSF49464">
    <property type="entry name" value="Carboxypeptidase regulatory domain-like"/>
    <property type="match status" value="1"/>
</dbReference>
<feature type="compositionally biased region" description="Acidic residues" evidence="1">
    <location>
        <begin position="836"/>
        <end position="848"/>
    </location>
</feature>
<evidence type="ECO:0000313" key="5">
    <source>
        <dbReference type="EMBL" id="PIZ93794.1"/>
    </source>
</evidence>
<evidence type="ECO:0000256" key="3">
    <source>
        <dbReference type="SAM" id="SignalP"/>
    </source>
</evidence>
<feature type="compositionally biased region" description="Pro residues" evidence="1">
    <location>
        <begin position="371"/>
        <end position="385"/>
    </location>
</feature>
<feature type="compositionally biased region" description="Pro residues" evidence="1">
    <location>
        <begin position="153"/>
        <end position="171"/>
    </location>
</feature>
<evidence type="ECO:0000256" key="2">
    <source>
        <dbReference type="SAM" id="Phobius"/>
    </source>
</evidence>
<feature type="region of interest" description="Disordered" evidence="1">
    <location>
        <begin position="367"/>
        <end position="410"/>
    </location>
</feature>
<comment type="caution">
    <text evidence="5">The sequence shown here is derived from an EMBL/GenBank/DDBJ whole genome shotgun (WGS) entry which is preliminary data.</text>
</comment>
<feature type="transmembrane region" description="Helical" evidence="2">
    <location>
        <begin position="506"/>
        <end position="531"/>
    </location>
</feature>
<dbReference type="Gene3D" id="2.60.40.10">
    <property type="entry name" value="Immunoglobulins"/>
    <property type="match status" value="1"/>
</dbReference>
<dbReference type="Proteomes" id="UP000230078">
    <property type="component" value="Unassembled WGS sequence"/>
</dbReference>
<dbReference type="InterPro" id="IPR044016">
    <property type="entry name" value="Big_13"/>
</dbReference>
<keyword evidence="3" id="KW-0732">Signal</keyword>
<sequence length="860" mass="93162">MKRWGYVMFIFVLAVFLSPKSVFATSGTILSGHSYAWSNQVGYINFSNTIVSDSVLTGYAWSQNSGWIKMNPTNGGVTNDGAGNISGYAWGESLGWINFAGVTIGETGIFFGTASGDLVGTLTFGCTQCDVQTDWRATSATSGTGGTSGSGIPTPPPPSPPETPPDVPPEVPQDTLPTGAVVINADAIYTNNRTVTLQFVTDYVDSYALSFNTNFSNAVFLSIVFSVQTTLPLGDGAKHVYVRFQNKYGIHDATDSIILDTTAPSAPSITSVDNGVEHGIRVRPPKISGKTEPFAKVILTKTTEGSQAMNVLSLAGVTTYYVDADSQGNWTFTFGGMLSQGSYAMSAQAQDQAGNISISSSVTHLVIPADSIPPPPDETIPPAQPPVDGTGGETDAGNDAQGGNSTGGGGGSVFEHAAELFFSTSSIKTIMDITTSLTETTQENVRTVVSSTKAVAEQIRQQIGKITDLIPVSVRDVTQQVVQTIQHVADNPDVEKVNQQIVAPTAVVVGASNVAVGFNLPQMLLFFRYLFTQPLLLLRRRKHKKWGTVYNAYTKQPIDLAMIRIIRDKTNTIVTSQVTDIHGRYYILLNPGTYRIEVHHDGFDVGSSLLQHVDHDVVFDNIYHVGTTITVTDKKVELNLNIPLDPTDDNVSTKIIIREYTKNAIQYAVSMVGLGATLLSLYISPNIYILALLAMHIIFLIMFTVFQKRRRTKQVGIIRDEKKKHRLGRVAVRIFDATYNKLVETSVTDRKGRYGALVGPSMYYVTYDKPGYTKKKSPLLNFTSKKTEGIGGVIARDERLSSLPSSTATKKQPTSKDKNKKNTANNKEDLTRTTIDDGDISPDEEEALGDIAQYGKGKDS</sequence>
<feature type="signal peptide" evidence="3">
    <location>
        <begin position="1"/>
        <end position="24"/>
    </location>
</feature>
<keyword evidence="2" id="KW-0812">Transmembrane</keyword>
<dbReference type="EMBL" id="PFPI01000013">
    <property type="protein sequence ID" value="PIZ93794.1"/>
    <property type="molecule type" value="Genomic_DNA"/>
</dbReference>
<feature type="transmembrane region" description="Helical" evidence="2">
    <location>
        <begin position="664"/>
        <end position="681"/>
    </location>
</feature>
<protein>
    <recommendedName>
        <fullName evidence="4">Bacterial Ig-like domain-containing protein</fullName>
    </recommendedName>
</protein>
<feature type="compositionally biased region" description="Basic and acidic residues" evidence="1">
    <location>
        <begin position="826"/>
        <end position="835"/>
    </location>
</feature>
<reference evidence="6" key="1">
    <citation type="submission" date="2017-09" db="EMBL/GenBank/DDBJ databases">
        <title>Depth-based differentiation of microbial function through sediment-hosted aquifers and enrichment of novel symbionts in the deep terrestrial subsurface.</title>
        <authorList>
            <person name="Probst A.J."/>
            <person name="Ladd B."/>
            <person name="Jarett J.K."/>
            <person name="Geller-Mcgrath D.E."/>
            <person name="Sieber C.M.K."/>
            <person name="Emerson J.B."/>
            <person name="Anantharaman K."/>
            <person name="Thomas B.C."/>
            <person name="Malmstrom R."/>
            <person name="Stieglmeier M."/>
            <person name="Klingl A."/>
            <person name="Woyke T."/>
            <person name="Ryan C.M."/>
            <person name="Banfield J.F."/>
        </authorList>
    </citation>
    <scope>NUCLEOTIDE SEQUENCE [LARGE SCALE GENOMIC DNA]</scope>
</reference>
<dbReference type="Pfam" id="PF19077">
    <property type="entry name" value="Big_13"/>
    <property type="match status" value="1"/>
</dbReference>
<dbReference type="Gene3D" id="2.60.40.1120">
    <property type="entry name" value="Carboxypeptidase-like, regulatory domain"/>
    <property type="match status" value="1"/>
</dbReference>
<dbReference type="AlphaFoldDB" id="A0A2M7V5C3"/>
<gene>
    <name evidence="5" type="ORF">COX83_00935</name>
</gene>
<accession>A0A2M7V5C3</accession>
<feature type="compositionally biased region" description="Polar residues" evidence="1">
    <location>
        <begin position="802"/>
        <end position="812"/>
    </location>
</feature>